<dbReference type="GeneID" id="54981674"/>
<proteinExistence type="predicted"/>
<accession>A0A223LH55</accession>
<dbReference type="RefSeq" id="YP_009791492.1">
    <property type="nucleotide sequence ID" value="NC_047839.1"/>
</dbReference>
<keyword evidence="2" id="KW-1185">Reference proteome</keyword>
<name>A0A223LH55_9CAUD</name>
<dbReference type="EMBL" id="MF370964">
    <property type="protein sequence ID" value="ASU03351.1"/>
    <property type="molecule type" value="Genomic_DNA"/>
</dbReference>
<protein>
    <submittedName>
        <fullName evidence="1">Uncharacterized protein</fullName>
    </submittedName>
</protein>
<evidence type="ECO:0000313" key="2">
    <source>
        <dbReference type="Proteomes" id="UP000222256"/>
    </source>
</evidence>
<dbReference type="Proteomes" id="UP000222256">
    <property type="component" value="Segment"/>
</dbReference>
<organism evidence="1 2">
    <name type="scientific">Pseudoalteromonas phage J2-1</name>
    <dbReference type="NCBI Taxonomy" id="2023998"/>
    <lineage>
        <taxon>Viruses</taxon>
        <taxon>Duplodnaviria</taxon>
        <taxon>Heunggongvirae</taxon>
        <taxon>Uroviricota</taxon>
        <taxon>Caudoviricetes</taxon>
        <taxon>Qingdaovirus</taxon>
        <taxon>Qingdaovirus J21</taxon>
    </lineage>
</organism>
<sequence>MYYITNGTEYYAGKCCSDSRIPVWKSHYTRAISFNSMEEAMDVAKADRLFYLGIEFICED</sequence>
<dbReference type="KEGG" id="vg:54981674"/>
<reference evidence="1 2" key="1">
    <citation type="submission" date="2017-06" db="EMBL/GenBank/DDBJ databases">
        <title>A Novel Lytic Pseudoalteromonas phage Isolated from Qingdao coast of China.</title>
        <authorList>
            <person name="Li H."/>
        </authorList>
    </citation>
    <scope>NUCLEOTIDE SEQUENCE [LARGE SCALE GENOMIC DNA]</scope>
</reference>
<evidence type="ECO:0000313" key="1">
    <source>
        <dbReference type="EMBL" id="ASU03351.1"/>
    </source>
</evidence>